<organism evidence="1 2">
    <name type="scientific">Fusarium oxysporum f. sp. cubense</name>
    <dbReference type="NCBI Taxonomy" id="61366"/>
    <lineage>
        <taxon>Eukaryota</taxon>
        <taxon>Fungi</taxon>
        <taxon>Dikarya</taxon>
        <taxon>Ascomycota</taxon>
        <taxon>Pezizomycotina</taxon>
        <taxon>Sordariomycetes</taxon>
        <taxon>Hypocreomycetidae</taxon>
        <taxon>Hypocreales</taxon>
        <taxon>Nectriaceae</taxon>
        <taxon>Fusarium</taxon>
        <taxon>Fusarium oxysporum species complex</taxon>
    </lineage>
</organism>
<comment type="caution">
    <text evidence="1">The sequence shown here is derived from an EMBL/GenBank/DDBJ whole genome shotgun (WGS) entry which is preliminary data.</text>
</comment>
<protein>
    <submittedName>
        <fullName evidence="1">Uncharacterized protein</fullName>
    </submittedName>
</protein>
<reference evidence="1 2" key="1">
    <citation type="journal article" date="2019" name="Microbiol. Resour. Announc.">
        <title>High-quality draft genome sequence of Fusarium oxysporum f. sp. cubense strain 160527, a causal agent of Panama disease.</title>
        <authorList>
            <person name="Asai S."/>
            <person name="Ayukawa Y."/>
            <person name="Gan P."/>
            <person name="Masuda S."/>
            <person name="Komatsu K."/>
            <person name="Shirasu K."/>
            <person name="Arie T."/>
        </authorList>
    </citation>
    <scope>NUCLEOTIDE SEQUENCE [LARGE SCALE GENOMIC DNA]</scope>
    <source>
        <strain evidence="1 2">160527</strain>
    </source>
</reference>
<dbReference type="EMBL" id="SRMI01000011">
    <property type="protein sequence ID" value="TVY61960.1"/>
    <property type="molecule type" value="Genomic_DNA"/>
</dbReference>
<dbReference type="AlphaFoldDB" id="A0A559KQR5"/>
<dbReference type="Proteomes" id="UP000320707">
    <property type="component" value="Unassembled WGS sequence"/>
</dbReference>
<name>A0A559KQR5_FUSOC</name>
<gene>
    <name evidence="1" type="ORF">Focb16_v013123</name>
</gene>
<proteinExistence type="predicted"/>
<evidence type="ECO:0000313" key="2">
    <source>
        <dbReference type="Proteomes" id="UP000320707"/>
    </source>
</evidence>
<sequence length="221" mass="24978">MQNTDVLLYAPGTDHPSWVPRWDRAMLFRNPFRFGKALPWSPSLDLKPTWSINAESKVLALRGVLIDSIKVSETYNESLFSNANMKLEEGRVKLGHVWRRILENLRLSRPSKIYNSSELTAIATSLSFGLNEDSNPGEERILMQNFLAYLGIVLDEQAYQQYISPELSKEAEQEDGYQFGKPVWDFNYPDSSIFITEKGMIGCCVSTTNPGDIITAPFGST</sequence>
<evidence type="ECO:0000313" key="1">
    <source>
        <dbReference type="EMBL" id="TVY61960.1"/>
    </source>
</evidence>
<accession>A0A559KQR5</accession>